<evidence type="ECO:0000313" key="1">
    <source>
        <dbReference type="EMBL" id="CAD7411283.1"/>
    </source>
</evidence>
<accession>A0A7R9H760</accession>
<organism evidence="1">
    <name type="scientific">Timema poppense</name>
    <name type="common">Walking stick</name>
    <dbReference type="NCBI Taxonomy" id="170557"/>
    <lineage>
        <taxon>Eukaryota</taxon>
        <taxon>Metazoa</taxon>
        <taxon>Ecdysozoa</taxon>
        <taxon>Arthropoda</taxon>
        <taxon>Hexapoda</taxon>
        <taxon>Insecta</taxon>
        <taxon>Pterygota</taxon>
        <taxon>Neoptera</taxon>
        <taxon>Polyneoptera</taxon>
        <taxon>Phasmatodea</taxon>
        <taxon>Timematodea</taxon>
        <taxon>Timematoidea</taxon>
        <taxon>Timematidae</taxon>
        <taxon>Timema</taxon>
    </lineage>
</organism>
<dbReference type="EMBL" id="OD005257">
    <property type="protein sequence ID" value="CAD7411283.1"/>
    <property type="molecule type" value="Genomic_DNA"/>
</dbReference>
<sequence length="113" mass="13102">MGKRPQGRLRKKWEEQITENVQGVLCNHCHIFNRNTNTKCKRNKESGGHEDEVYEKYDTHGLHDGVVVHPCRRMVVRVLVPLDALHTGVIVVVARIKDDVRHKLDRLLIVLVH</sequence>
<protein>
    <submittedName>
        <fullName evidence="1">Uncharacterized protein</fullName>
    </submittedName>
</protein>
<name>A0A7R9H760_TIMPO</name>
<proteinExistence type="predicted"/>
<reference evidence="1" key="1">
    <citation type="submission" date="2020-11" db="EMBL/GenBank/DDBJ databases">
        <authorList>
            <person name="Tran Van P."/>
        </authorList>
    </citation>
    <scope>NUCLEOTIDE SEQUENCE</scope>
</reference>
<gene>
    <name evidence="1" type="ORF">TPSB3V08_LOCUS7791</name>
</gene>
<dbReference type="AlphaFoldDB" id="A0A7R9H760"/>